<sequence length="370" mass="41360">MTIDYEARLSTLKQTLAAMNLDVIMITSPANVFYYTGFLSDPHERFMALLINNLNDTTALFVPALDKDIAASEAAISNIVSISDEENPYEILKQALNHEVHWFGLEMKAVSMFQHRQLQSKFPNAHYKDIQPAMNQQRTRKSREEITYLREAVTIIENVLTEGIKRVKIGMTEIELAAELEYLMKQFGAVGPSFSTIVLAGEKAALPHGVPGDRTLQNGDFLLIDFGVVTKHGYCSDITRTFVISEATEKQKAIYKTVLNANIAGIESIKENVPLKTFDIAARNVIHENGYGHYFNNRVGHGLGIEVHEEPSIHKNNEQLAEAGFFFTIEPGIYIPGYGGVRIEDEVYINEAGVAEVLTSFPKELHIITP</sequence>
<evidence type="ECO:0000259" key="4">
    <source>
        <dbReference type="Pfam" id="PF00557"/>
    </source>
</evidence>
<gene>
    <name evidence="6" type="ORF">AFK71_04510</name>
</gene>
<dbReference type="Gene3D" id="3.90.230.10">
    <property type="entry name" value="Creatinase/methionine aminopeptidase superfamily"/>
    <property type="match status" value="1"/>
</dbReference>
<dbReference type="Proteomes" id="UP000036780">
    <property type="component" value="Unassembled WGS sequence"/>
</dbReference>
<dbReference type="SUPFAM" id="SSF55920">
    <property type="entry name" value="Creatinase/aminopeptidase"/>
    <property type="match status" value="1"/>
</dbReference>
<comment type="similarity">
    <text evidence="2">Belongs to the peptidase M24B family.</text>
</comment>
<evidence type="ECO:0000259" key="5">
    <source>
        <dbReference type="Pfam" id="PF01321"/>
    </source>
</evidence>
<evidence type="ECO:0000313" key="6">
    <source>
        <dbReference type="EMBL" id="KNE22066.1"/>
    </source>
</evidence>
<accession>A0A0L0QU31</accession>
<evidence type="ECO:0000256" key="1">
    <source>
        <dbReference type="ARBA" id="ARBA00001936"/>
    </source>
</evidence>
<dbReference type="InterPro" id="IPR000587">
    <property type="entry name" value="Creatinase_N"/>
</dbReference>
<protein>
    <submittedName>
        <fullName evidence="6">Metallopeptidase</fullName>
    </submittedName>
</protein>
<dbReference type="PANTHER" id="PTHR46112:SF10">
    <property type="entry name" value="DIPEPTIDASE YKVY-RELATED"/>
    <property type="match status" value="1"/>
</dbReference>
<evidence type="ECO:0000313" key="7">
    <source>
        <dbReference type="Proteomes" id="UP000036780"/>
    </source>
</evidence>
<organism evidence="6 7">
    <name type="scientific">Virgibacillus pantothenticus</name>
    <dbReference type="NCBI Taxonomy" id="1473"/>
    <lineage>
        <taxon>Bacteria</taxon>
        <taxon>Bacillati</taxon>
        <taxon>Bacillota</taxon>
        <taxon>Bacilli</taxon>
        <taxon>Bacillales</taxon>
        <taxon>Bacillaceae</taxon>
        <taxon>Virgibacillus</taxon>
    </lineage>
</organism>
<dbReference type="Pfam" id="PF01321">
    <property type="entry name" value="Creatinase_N"/>
    <property type="match status" value="1"/>
</dbReference>
<feature type="domain" description="Peptidase M24" evidence="4">
    <location>
        <begin position="149"/>
        <end position="351"/>
    </location>
</feature>
<keyword evidence="7" id="KW-1185">Reference proteome</keyword>
<evidence type="ECO:0000256" key="2">
    <source>
        <dbReference type="ARBA" id="ARBA00008766"/>
    </source>
</evidence>
<dbReference type="AlphaFoldDB" id="A0A0L0QU31"/>
<dbReference type="RefSeq" id="WP_050350350.1">
    <property type="nucleotide sequence ID" value="NZ_BOSN01000005.1"/>
</dbReference>
<dbReference type="PATRIC" id="fig|1473.5.peg.3867"/>
<name>A0A0L0QU31_VIRPA</name>
<feature type="domain" description="Creatinase N-terminal" evidence="5">
    <location>
        <begin position="8"/>
        <end position="138"/>
    </location>
</feature>
<reference evidence="7" key="1">
    <citation type="submission" date="2015-07" db="EMBL/GenBank/DDBJ databases">
        <title>Fjat-10053 dsm26.</title>
        <authorList>
            <person name="Liu B."/>
            <person name="Wang J."/>
            <person name="Zhu Y."/>
            <person name="Liu G."/>
            <person name="Chen Q."/>
            <person name="Chen Z."/>
            <person name="Lan J."/>
            <person name="Che J."/>
            <person name="Ge C."/>
            <person name="Shi H."/>
            <person name="Pan Z."/>
            <person name="Liu X."/>
        </authorList>
    </citation>
    <scope>NUCLEOTIDE SEQUENCE [LARGE SCALE GENOMIC DNA]</scope>
    <source>
        <strain evidence="7">DSM 26</strain>
    </source>
</reference>
<dbReference type="PANTHER" id="PTHR46112">
    <property type="entry name" value="AMINOPEPTIDASE"/>
    <property type="match status" value="1"/>
</dbReference>
<dbReference type="OrthoDB" id="9806388at2"/>
<comment type="caution">
    <text evidence="6">The sequence shown here is derived from an EMBL/GenBank/DDBJ whole genome shotgun (WGS) entry which is preliminary data.</text>
</comment>
<evidence type="ECO:0000256" key="3">
    <source>
        <dbReference type="ARBA" id="ARBA00023211"/>
    </source>
</evidence>
<dbReference type="CDD" id="cd01092">
    <property type="entry name" value="APP-like"/>
    <property type="match status" value="1"/>
</dbReference>
<dbReference type="GeneID" id="66869819"/>
<dbReference type="EMBL" id="LGTO01000004">
    <property type="protein sequence ID" value="KNE22066.1"/>
    <property type="molecule type" value="Genomic_DNA"/>
</dbReference>
<dbReference type="InterPro" id="IPR036005">
    <property type="entry name" value="Creatinase/aminopeptidase-like"/>
</dbReference>
<dbReference type="Pfam" id="PF00557">
    <property type="entry name" value="Peptidase_M24"/>
    <property type="match status" value="1"/>
</dbReference>
<dbReference type="SUPFAM" id="SSF53092">
    <property type="entry name" value="Creatinase/prolidase N-terminal domain"/>
    <property type="match status" value="1"/>
</dbReference>
<dbReference type="InterPro" id="IPR000994">
    <property type="entry name" value="Pept_M24"/>
</dbReference>
<comment type="cofactor">
    <cofactor evidence="1">
        <name>Mn(2+)</name>
        <dbReference type="ChEBI" id="CHEBI:29035"/>
    </cofactor>
</comment>
<proteinExistence type="inferred from homology"/>
<dbReference type="InterPro" id="IPR050659">
    <property type="entry name" value="Peptidase_M24B"/>
</dbReference>
<dbReference type="InterPro" id="IPR029149">
    <property type="entry name" value="Creatin/AminoP/Spt16_N"/>
</dbReference>
<dbReference type="Gene3D" id="3.40.350.10">
    <property type="entry name" value="Creatinase/prolidase N-terminal domain"/>
    <property type="match status" value="1"/>
</dbReference>
<keyword evidence="3" id="KW-0464">Manganese</keyword>